<proteinExistence type="inferred from homology"/>
<gene>
    <name evidence="10" type="ORF">OAUR00152_LOCUS8975</name>
</gene>
<feature type="compositionally biased region" description="Basic residues" evidence="8">
    <location>
        <begin position="255"/>
        <end position="271"/>
    </location>
</feature>
<dbReference type="InterPro" id="IPR036390">
    <property type="entry name" value="WH_DNA-bd_sf"/>
</dbReference>
<evidence type="ECO:0000256" key="7">
    <source>
        <dbReference type="SAM" id="Coils"/>
    </source>
</evidence>
<comment type="similarity">
    <text evidence="6">Belongs to the HSF family.</text>
</comment>
<keyword evidence="2" id="KW-0805">Transcription regulation</keyword>
<comment type="subcellular location">
    <subcellularLocation>
        <location evidence="1">Nucleus</location>
    </subcellularLocation>
</comment>
<dbReference type="GO" id="GO:0043565">
    <property type="term" value="F:sequence-specific DNA binding"/>
    <property type="evidence" value="ECO:0007669"/>
    <property type="project" value="InterPro"/>
</dbReference>
<evidence type="ECO:0000256" key="5">
    <source>
        <dbReference type="ARBA" id="ARBA00023242"/>
    </source>
</evidence>
<evidence type="ECO:0000256" key="2">
    <source>
        <dbReference type="ARBA" id="ARBA00023015"/>
    </source>
</evidence>
<keyword evidence="5" id="KW-0539">Nucleus</keyword>
<protein>
    <recommendedName>
        <fullName evidence="9">HSF-type DNA-binding domain-containing protein</fullName>
    </recommendedName>
</protein>
<feature type="region of interest" description="Disordered" evidence="8">
    <location>
        <begin position="63"/>
        <end position="83"/>
    </location>
</feature>
<feature type="compositionally biased region" description="Polar residues" evidence="8">
    <location>
        <begin position="63"/>
        <end position="74"/>
    </location>
</feature>
<dbReference type="AlphaFoldDB" id="A0A7S4MHG2"/>
<dbReference type="PANTHER" id="PTHR10015:SF206">
    <property type="entry name" value="HSF-TYPE DNA-BINDING DOMAIN-CONTAINING PROTEIN"/>
    <property type="match status" value="1"/>
</dbReference>
<evidence type="ECO:0000259" key="9">
    <source>
        <dbReference type="SMART" id="SM00415"/>
    </source>
</evidence>
<dbReference type="Pfam" id="PF00447">
    <property type="entry name" value="HSF_DNA-bind"/>
    <property type="match status" value="1"/>
</dbReference>
<evidence type="ECO:0000256" key="3">
    <source>
        <dbReference type="ARBA" id="ARBA00023125"/>
    </source>
</evidence>
<dbReference type="GO" id="GO:0005634">
    <property type="term" value="C:nucleus"/>
    <property type="evidence" value="ECO:0007669"/>
    <property type="project" value="UniProtKB-SubCell"/>
</dbReference>
<feature type="coiled-coil region" evidence="7">
    <location>
        <begin position="222"/>
        <end position="249"/>
    </location>
</feature>
<evidence type="ECO:0000256" key="4">
    <source>
        <dbReference type="ARBA" id="ARBA00023163"/>
    </source>
</evidence>
<sequence length="427" mass="46994">MTTTTKDSVSRGVGGGAALLGPFLSASDARAALSSFGAAATTKCAGAGTVNVGQMMMAPGAAQRSQTCAPRQQGSSSPLPLPPVSSSLNDTVAAASAASPADIPLDIPVFLQNSYRMIDSCDDTIAGWCADGTSFVIKDADRLASDIIPRFFKHNKYSSFVRQLNFYGFRKVRRDAANLVESIHMSFSPSSSKPQQIFHHEYFLRGRPDLLRNVKRPNQVQGGVERQEVDELRREVNQLKAQVAFLVRHMQGQRQHQHQHHQHQHQHHHRQPQTQVSEGCATTVSAAATVAAMPAPPLVGKRQRDDIHQVGEPRQQQENHLVVDESNKRQRRMSRMITPPPSPGIAPLLLDLARPMQQAMPPAVPLMPTTLSSSHGEQQQERHVMQQQAMGQVAQQQQQHVTQQWEYEASLFADEELFVNDLAALVS</sequence>
<keyword evidence="3" id="KW-0238">DNA-binding</keyword>
<organism evidence="10">
    <name type="scientific">Odontella aurita</name>
    <dbReference type="NCBI Taxonomy" id="265563"/>
    <lineage>
        <taxon>Eukaryota</taxon>
        <taxon>Sar</taxon>
        <taxon>Stramenopiles</taxon>
        <taxon>Ochrophyta</taxon>
        <taxon>Bacillariophyta</taxon>
        <taxon>Mediophyceae</taxon>
        <taxon>Biddulphiophycidae</taxon>
        <taxon>Eupodiscales</taxon>
        <taxon>Odontellaceae</taxon>
        <taxon>Odontella</taxon>
    </lineage>
</organism>
<dbReference type="FunFam" id="1.10.10.10:FF:000027">
    <property type="entry name" value="Heat shock transcription factor 1"/>
    <property type="match status" value="1"/>
</dbReference>
<keyword evidence="7" id="KW-0175">Coiled coil</keyword>
<dbReference type="SMART" id="SM00415">
    <property type="entry name" value="HSF"/>
    <property type="match status" value="1"/>
</dbReference>
<reference evidence="10" key="1">
    <citation type="submission" date="2021-01" db="EMBL/GenBank/DDBJ databases">
        <authorList>
            <person name="Corre E."/>
            <person name="Pelletier E."/>
            <person name="Niang G."/>
            <person name="Scheremetjew M."/>
            <person name="Finn R."/>
            <person name="Kale V."/>
            <person name="Holt S."/>
            <person name="Cochrane G."/>
            <person name="Meng A."/>
            <person name="Brown T."/>
            <person name="Cohen L."/>
        </authorList>
    </citation>
    <scope>NUCLEOTIDE SEQUENCE</scope>
    <source>
        <strain evidence="10">Isolate 1302-5</strain>
    </source>
</reference>
<evidence type="ECO:0000256" key="1">
    <source>
        <dbReference type="ARBA" id="ARBA00004123"/>
    </source>
</evidence>
<dbReference type="EMBL" id="HBKQ01013074">
    <property type="protein sequence ID" value="CAE2222663.1"/>
    <property type="molecule type" value="Transcribed_RNA"/>
</dbReference>
<feature type="region of interest" description="Disordered" evidence="8">
    <location>
        <begin position="371"/>
        <end position="391"/>
    </location>
</feature>
<dbReference type="InterPro" id="IPR000232">
    <property type="entry name" value="HSF_DNA-bd"/>
</dbReference>
<evidence type="ECO:0000256" key="6">
    <source>
        <dbReference type="RuleBase" id="RU004020"/>
    </source>
</evidence>
<dbReference type="PANTHER" id="PTHR10015">
    <property type="entry name" value="HEAT SHOCK TRANSCRIPTION FACTOR"/>
    <property type="match status" value="1"/>
</dbReference>
<dbReference type="PRINTS" id="PR00056">
    <property type="entry name" value="HSFDOMAIN"/>
</dbReference>
<dbReference type="InterPro" id="IPR036388">
    <property type="entry name" value="WH-like_DNA-bd_sf"/>
</dbReference>
<evidence type="ECO:0000313" key="10">
    <source>
        <dbReference type="EMBL" id="CAE2222663.1"/>
    </source>
</evidence>
<evidence type="ECO:0000256" key="8">
    <source>
        <dbReference type="SAM" id="MobiDB-lite"/>
    </source>
</evidence>
<dbReference type="GO" id="GO:0003700">
    <property type="term" value="F:DNA-binding transcription factor activity"/>
    <property type="evidence" value="ECO:0007669"/>
    <property type="project" value="InterPro"/>
</dbReference>
<name>A0A7S4MHG2_9STRA</name>
<accession>A0A7S4MHG2</accession>
<feature type="domain" description="HSF-type DNA-binding" evidence="9">
    <location>
        <begin position="106"/>
        <end position="217"/>
    </location>
</feature>
<dbReference type="Gene3D" id="1.10.10.10">
    <property type="entry name" value="Winged helix-like DNA-binding domain superfamily/Winged helix DNA-binding domain"/>
    <property type="match status" value="1"/>
</dbReference>
<feature type="region of interest" description="Disordered" evidence="8">
    <location>
        <begin position="253"/>
        <end position="280"/>
    </location>
</feature>
<keyword evidence="4" id="KW-0804">Transcription</keyword>
<dbReference type="SUPFAM" id="SSF46785">
    <property type="entry name" value="Winged helix' DNA-binding domain"/>
    <property type="match status" value="1"/>
</dbReference>